<protein>
    <recommendedName>
        <fullName evidence="4">Pentatricopeptide repeat domain-containing protein</fullName>
    </recommendedName>
</protein>
<evidence type="ECO:0000313" key="2">
    <source>
        <dbReference type="EMBL" id="POR33459.1"/>
    </source>
</evidence>
<organism evidence="2 3">
    <name type="scientific">Tolypocladium paradoxum</name>
    <dbReference type="NCBI Taxonomy" id="94208"/>
    <lineage>
        <taxon>Eukaryota</taxon>
        <taxon>Fungi</taxon>
        <taxon>Dikarya</taxon>
        <taxon>Ascomycota</taxon>
        <taxon>Pezizomycotina</taxon>
        <taxon>Sordariomycetes</taxon>
        <taxon>Hypocreomycetidae</taxon>
        <taxon>Hypocreales</taxon>
        <taxon>Ophiocordycipitaceae</taxon>
        <taxon>Tolypocladium</taxon>
    </lineage>
</organism>
<feature type="compositionally biased region" description="Polar residues" evidence="1">
    <location>
        <begin position="745"/>
        <end position="760"/>
    </location>
</feature>
<dbReference type="OrthoDB" id="5366531at2759"/>
<comment type="caution">
    <text evidence="2">The sequence shown here is derived from an EMBL/GenBank/DDBJ whole genome shotgun (WGS) entry which is preliminary data.</text>
</comment>
<reference evidence="2 3" key="1">
    <citation type="submission" date="2018-01" db="EMBL/GenBank/DDBJ databases">
        <title>Harnessing the power of phylogenomics to disentangle the directionality and signatures of interkingdom host jumping in the parasitic fungal genus Tolypocladium.</title>
        <authorList>
            <person name="Quandt C.A."/>
            <person name="Patterson W."/>
            <person name="Spatafora J.W."/>
        </authorList>
    </citation>
    <scope>NUCLEOTIDE SEQUENCE [LARGE SCALE GENOMIC DNA]</scope>
    <source>
        <strain evidence="2 3">NRBC 100945</strain>
    </source>
</reference>
<dbReference type="Proteomes" id="UP000237481">
    <property type="component" value="Unassembled WGS sequence"/>
</dbReference>
<name>A0A2S4KTF9_9HYPO</name>
<feature type="region of interest" description="Disordered" evidence="1">
    <location>
        <begin position="109"/>
        <end position="131"/>
    </location>
</feature>
<proteinExistence type="predicted"/>
<gene>
    <name evidence="2" type="ORF">TPAR_06351</name>
</gene>
<dbReference type="EMBL" id="PKSG01000685">
    <property type="protein sequence ID" value="POR33459.1"/>
    <property type="molecule type" value="Genomic_DNA"/>
</dbReference>
<keyword evidence="3" id="KW-1185">Reference proteome</keyword>
<dbReference type="STRING" id="94208.A0A2S4KTF9"/>
<evidence type="ECO:0000256" key="1">
    <source>
        <dbReference type="SAM" id="MobiDB-lite"/>
    </source>
</evidence>
<evidence type="ECO:0000313" key="3">
    <source>
        <dbReference type="Proteomes" id="UP000237481"/>
    </source>
</evidence>
<evidence type="ECO:0008006" key="4">
    <source>
        <dbReference type="Google" id="ProtNLM"/>
    </source>
</evidence>
<accession>A0A2S4KTF9</accession>
<feature type="compositionally biased region" description="Basic and acidic residues" evidence="1">
    <location>
        <begin position="761"/>
        <end position="778"/>
    </location>
</feature>
<dbReference type="AlphaFoldDB" id="A0A2S4KTF9"/>
<feature type="region of interest" description="Disordered" evidence="1">
    <location>
        <begin position="744"/>
        <end position="785"/>
    </location>
</feature>
<sequence>MRAPPHTIALKLRYRAAQGFQLSISINPTGCPATRRCLVPNIGRSDAVTQYIAAATEGSPGNAKDLAASSTFSTRNTSRHGICLVRESQTLQPAHSKLYCPNQAHNRGDPTAHGHWDASSQSSGWKTDGGLGQARAQHKTALTGRQPTATLREHARQALQEAEAEAELHPDDFRSWERCLAVLRRQHGEHGVWAVFESVKERGLLDLFAQPDADLLRDGVLAAALNSDAHIAALVNVAQQLCTESGFQWPDLYMKIMHFFLDQARFEEAVRWHLQLAPNFPPGTEVFGALLSSFVVDPTPQMQSNLTTLYVFSTERGLYDYIIPALYASGQSKLARTWRRKFILFKDLPTTTKSRLFITFLASYYPSIVLTEEELAAAGLENQSLRYGTKNEPLEPPRVAHHPPTGQYSDSIVAKWFASSWTSVEFAINLVYRLGLRVIGPRSLQSLALRESDAKGVASRIAQLERLGIEIAPQTYCKVLVFFARHGEADLLTELLSCDIHPDEFDDMETRQMLMAASVRDGDWQRERLFQAIEWAVETGPSSRRLNSLLRSELSKRRMGKTRFVLDRMEALRVNMVQNNATQLLERTFWGLGKHPIERTRLRGASDTDPESPLNRAIDFTRRIACHDVAIPLQYWKLLLYNLGRLGRFDELEQLCIEIIQLYTPPYGGLVPVHREDLPQLAGTQTPAQEKAPMLPETEVKENEADLHVTHGVLGMKIGHNNDGYTSPEELFIQQITLLRRVDDGTSTDSSNPISSLQTGENDRSLSRLGSNDKRHTQGSDNVSIQGVANQNDAKEYIPADLPFTHRAHPVQKIFDARLQRSIVRWGFDQTLAARPNIPALMGTDSSGIVEFDVACGVRLLALLRDQGVLIDRQIVRAAVISRIALGQVPGRRRDRSRDTNEMSAESMKALVDEAWGAEILPSLPEMARELERQKPKLWSRYPRLFGKAFDQRQRTG</sequence>